<reference evidence="3 5" key="1">
    <citation type="submission" date="2019-07" db="EMBL/GenBank/DDBJ databases">
        <title>Venturia inaequalis Genome Resource.</title>
        <authorList>
            <person name="Lichtner F.J."/>
        </authorList>
    </citation>
    <scope>NUCLEOTIDE SEQUENCE [LARGE SCALE GENOMIC DNA]</scope>
    <source>
        <strain evidence="2 4">120213</strain>
        <strain evidence="3 5">DMI_063113</strain>
    </source>
</reference>
<feature type="chain" id="PRO_5044690746" evidence="1">
    <location>
        <begin position="19"/>
        <end position="96"/>
    </location>
</feature>
<organism evidence="3 5">
    <name type="scientific">Venturia inaequalis</name>
    <name type="common">Apple scab fungus</name>
    <dbReference type="NCBI Taxonomy" id="5025"/>
    <lineage>
        <taxon>Eukaryota</taxon>
        <taxon>Fungi</taxon>
        <taxon>Dikarya</taxon>
        <taxon>Ascomycota</taxon>
        <taxon>Pezizomycotina</taxon>
        <taxon>Dothideomycetes</taxon>
        <taxon>Pleosporomycetidae</taxon>
        <taxon>Venturiales</taxon>
        <taxon>Venturiaceae</taxon>
        <taxon>Venturia</taxon>
    </lineage>
</organism>
<sequence length="96" mass="10533">MRLQTVLPAILFAQSTLAVYYCCMQIKSKFGINKASGIVASGSDQGWTPVSFIDCSIAIYKHGTSCATWTTKIILGYDLFQPLDYIKAVDGKECQV</sequence>
<keyword evidence="5" id="KW-1185">Reference proteome</keyword>
<evidence type="ECO:0000313" key="4">
    <source>
        <dbReference type="Proteomes" id="UP000447873"/>
    </source>
</evidence>
<keyword evidence="1" id="KW-0732">Signal</keyword>
<name>A0A8H3V1R1_VENIN</name>
<evidence type="ECO:0000256" key="1">
    <source>
        <dbReference type="SAM" id="SignalP"/>
    </source>
</evidence>
<evidence type="ECO:0000313" key="2">
    <source>
        <dbReference type="EMBL" id="KAE9974509.1"/>
    </source>
</evidence>
<dbReference type="Proteomes" id="UP000490939">
    <property type="component" value="Unassembled WGS sequence"/>
</dbReference>
<dbReference type="Proteomes" id="UP000447873">
    <property type="component" value="Unassembled WGS sequence"/>
</dbReference>
<evidence type="ECO:0000313" key="5">
    <source>
        <dbReference type="Proteomes" id="UP000490939"/>
    </source>
</evidence>
<protein>
    <submittedName>
        <fullName evidence="3">Uncharacterized protein</fullName>
    </submittedName>
</protein>
<dbReference type="AlphaFoldDB" id="A0A8H3V1R1"/>
<dbReference type="EMBL" id="WNWS01000217">
    <property type="protein sequence ID" value="KAE9974509.1"/>
    <property type="molecule type" value="Genomic_DNA"/>
</dbReference>
<dbReference type="EMBL" id="WNWR01000432">
    <property type="protein sequence ID" value="KAE9978754.1"/>
    <property type="molecule type" value="Genomic_DNA"/>
</dbReference>
<gene>
    <name evidence="3" type="ORF">EG327_007277</name>
    <name evidence="2" type="ORF">EG328_003779</name>
</gene>
<proteinExistence type="predicted"/>
<feature type="signal peptide" evidence="1">
    <location>
        <begin position="1"/>
        <end position="18"/>
    </location>
</feature>
<accession>A0A8H3V1R1</accession>
<evidence type="ECO:0000313" key="3">
    <source>
        <dbReference type="EMBL" id="KAE9978754.1"/>
    </source>
</evidence>
<comment type="caution">
    <text evidence="3">The sequence shown here is derived from an EMBL/GenBank/DDBJ whole genome shotgun (WGS) entry which is preliminary data.</text>
</comment>